<dbReference type="Proteomes" id="UP000067626">
    <property type="component" value="Chromosome"/>
</dbReference>
<dbReference type="AlphaFoldDB" id="A0A0K1EHM5"/>
<name>A0A0K1EHM5_CHOCO</name>
<gene>
    <name evidence="2" type="ORF">CMC5_045340</name>
</gene>
<sequence length="193" mass="21216">MSFLLWRPGSATDGICKILEVEGVEKSFELDDGAPRAAGWPADAHCRMDPDWPKDIALADSLLGASLVVISGRVKKALDEAQLTNVELLPIEIINHKGRVASEDYFILNPTEICDCIDKDASNVEWNDLDPDSICGCDALILDAAAVPETLAVFRLKHWKNQIVIRRELAEKLRAQGLTGLSFLEPEDYMGIG</sequence>
<organism evidence="2 3">
    <name type="scientific">Chondromyces crocatus</name>
    <dbReference type="NCBI Taxonomy" id="52"/>
    <lineage>
        <taxon>Bacteria</taxon>
        <taxon>Pseudomonadati</taxon>
        <taxon>Myxococcota</taxon>
        <taxon>Polyangia</taxon>
        <taxon>Polyangiales</taxon>
        <taxon>Polyangiaceae</taxon>
        <taxon>Chondromyces</taxon>
    </lineage>
</organism>
<proteinExistence type="predicted"/>
<evidence type="ECO:0000313" key="2">
    <source>
        <dbReference type="EMBL" id="AKT40381.1"/>
    </source>
</evidence>
<keyword evidence="3" id="KW-1185">Reference proteome</keyword>
<evidence type="ECO:0000313" key="3">
    <source>
        <dbReference type="Proteomes" id="UP000067626"/>
    </source>
</evidence>
<feature type="domain" description="Immunity MXAN-0049 protein" evidence="1">
    <location>
        <begin position="54"/>
        <end position="185"/>
    </location>
</feature>
<dbReference type="STRING" id="52.CMC5_045340"/>
<dbReference type="RefSeq" id="WP_156338802.1">
    <property type="nucleotide sequence ID" value="NZ_CP012159.1"/>
</dbReference>
<dbReference type="EMBL" id="CP012159">
    <property type="protein sequence ID" value="AKT40381.1"/>
    <property type="molecule type" value="Genomic_DNA"/>
</dbReference>
<reference evidence="2 3" key="1">
    <citation type="submission" date="2015-07" db="EMBL/GenBank/DDBJ databases">
        <title>Genome analysis of myxobacterium Chondromyces crocatus Cm c5 reveals a high potential for natural compound synthesis and the genetic basis for the loss of fruiting body formation.</title>
        <authorList>
            <person name="Zaburannyi N."/>
            <person name="Bunk B."/>
            <person name="Maier J."/>
            <person name="Overmann J."/>
            <person name="Mueller R."/>
        </authorList>
    </citation>
    <scope>NUCLEOTIDE SEQUENCE [LARGE SCALE GENOMIC DNA]</scope>
    <source>
        <strain evidence="2 3">Cm c5</strain>
    </source>
</reference>
<evidence type="ECO:0000259" key="1">
    <source>
        <dbReference type="Pfam" id="PF07791"/>
    </source>
</evidence>
<dbReference type="InterPro" id="IPR012433">
    <property type="entry name" value="Imm11"/>
</dbReference>
<protein>
    <recommendedName>
        <fullName evidence="1">Immunity MXAN-0049 protein domain-containing protein</fullName>
    </recommendedName>
</protein>
<dbReference type="Pfam" id="PF07791">
    <property type="entry name" value="Imm11"/>
    <property type="match status" value="1"/>
</dbReference>
<dbReference type="KEGG" id="ccro:CMC5_045340"/>
<accession>A0A0K1EHM5</accession>
<dbReference type="OrthoDB" id="5505724at2"/>